<evidence type="ECO:0000313" key="2">
    <source>
        <dbReference type="EMBL" id="GCE75740.1"/>
    </source>
</evidence>
<evidence type="ECO:0000256" key="1">
    <source>
        <dbReference type="SAM" id="MobiDB-lite"/>
    </source>
</evidence>
<comment type="caution">
    <text evidence="2">The sequence shown here is derived from an EMBL/GenBank/DDBJ whole genome shotgun (WGS) entry which is preliminary data.</text>
</comment>
<organism evidence="2 3">
    <name type="scientific">Cellulomonas biazotea</name>
    <dbReference type="NCBI Taxonomy" id="1709"/>
    <lineage>
        <taxon>Bacteria</taxon>
        <taxon>Bacillati</taxon>
        <taxon>Actinomycetota</taxon>
        <taxon>Actinomycetes</taxon>
        <taxon>Micrococcales</taxon>
        <taxon>Cellulomonadaceae</taxon>
        <taxon>Cellulomonas</taxon>
    </lineage>
</organism>
<dbReference type="EMBL" id="BIMR01000042">
    <property type="protein sequence ID" value="GCE75740.1"/>
    <property type="molecule type" value="Genomic_DNA"/>
</dbReference>
<dbReference type="AlphaFoldDB" id="A0A402DNP3"/>
<reference evidence="2 3" key="1">
    <citation type="submission" date="2019-01" db="EMBL/GenBank/DDBJ databases">
        <title>Draft genome sequence of Cellulomonas takizawaensis strain TKZ-21.</title>
        <authorList>
            <person name="Yamamura H."/>
            <person name="Hayashi T."/>
            <person name="Hamada M."/>
            <person name="Serisawa Y."/>
            <person name="Matsuyama K."/>
            <person name="Nakagawa Y."/>
            <person name="Otoguro M."/>
            <person name="Yanagida F."/>
            <person name="Hayakawa M."/>
        </authorList>
    </citation>
    <scope>NUCLEOTIDE SEQUENCE [LARGE SCALE GENOMIC DNA]</scope>
    <source>
        <strain evidence="2 3">NBRC12680</strain>
    </source>
</reference>
<accession>A0A402DNP3</accession>
<dbReference type="RefSeq" id="WP_130780339.1">
    <property type="nucleotide sequence ID" value="NZ_BIMR01000042.1"/>
</dbReference>
<proteinExistence type="predicted"/>
<dbReference type="OrthoDB" id="3267550at2"/>
<keyword evidence="3" id="KW-1185">Reference proteome</keyword>
<evidence type="ECO:0000313" key="3">
    <source>
        <dbReference type="Proteomes" id="UP000289954"/>
    </source>
</evidence>
<gene>
    <name evidence="2" type="ORF">CBZ_07960</name>
</gene>
<evidence type="ECO:0008006" key="4">
    <source>
        <dbReference type="Google" id="ProtNLM"/>
    </source>
</evidence>
<feature type="region of interest" description="Disordered" evidence="1">
    <location>
        <begin position="157"/>
        <end position="195"/>
    </location>
</feature>
<name>A0A402DNP3_9CELL</name>
<sequence>MTSPRLRTPRLLVLAGVVAAGLVLAGCSATNPITTEDEYAASDGVLVTLGDVRGSNLLVLTAGEGEPAVLHGALTNDGAEEETVTLTLDGAEPTVVPVPAGATVLLDGSDEDGHADVSVAAISVPAGALAPLTVATGRSGSVNLDVPVLDGTLPEYAGSIPTASATPTPEPAAEPAAEPTASAEPTPAPSESAED</sequence>
<protein>
    <recommendedName>
        <fullName evidence="4">Lipoprotein</fullName>
    </recommendedName>
</protein>
<dbReference type="PROSITE" id="PS51257">
    <property type="entry name" value="PROKAR_LIPOPROTEIN"/>
    <property type="match status" value="1"/>
</dbReference>
<feature type="compositionally biased region" description="Low complexity" evidence="1">
    <location>
        <begin position="161"/>
        <end position="195"/>
    </location>
</feature>
<dbReference type="Proteomes" id="UP000289954">
    <property type="component" value="Unassembled WGS sequence"/>
</dbReference>